<name>A0A7W8J8T2_9BACT</name>
<accession>A0A7W8J8T2</accession>
<dbReference type="EMBL" id="JACHDZ010000004">
    <property type="protein sequence ID" value="MBB5344710.1"/>
    <property type="molecule type" value="Genomic_DNA"/>
</dbReference>
<evidence type="ECO:0000313" key="2">
    <source>
        <dbReference type="Proteomes" id="UP000569092"/>
    </source>
</evidence>
<sequence>MPYLRTIPRKSAGRTVAMRIQFGFATAGPAGRARCARSGRSHSFLELRVVLPLVGINILATNGSANRRGTPITK</sequence>
<dbReference type="AlphaFoldDB" id="A0A7W8J8T2"/>
<comment type="caution">
    <text evidence="1">The sequence shown here is derived from an EMBL/GenBank/DDBJ whole genome shotgun (WGS) entry which is preliminary data.</text>
</comment>
<organism evidence="1 2">
    <name type="scientific">Tunturiibacter lichenicola</name>
    <dbReference type="NCBI Taxonomy" id="2051959"/>
    <lineage>
        <taxon>Bacteria</taxon>
        <taxon>Pseudomonadati</taxon>
        <taxon>Acidobacteriota</taxon>
        <taxon>Terriglobia</taxon>
        <taxon>Terriglobales</taxon>
        <taxon>Acidobacteriaceae</taxon>
        <taxon>Tunturiibacter</taxon>
    </lineage>
</organism>
<evidence type="ECO:0000313" key="1">
    <source>
        <dbReference type="EMBL" id="MBB5344710.1"/>
    </source>
</evidence>
<dbReference type="Proteomes" id="UP000569092">
    <property type="component" value="Unassembled WGS sequence"/>
</dbReference>
<proteinExistence type="predicted"/>
<protein>
    <submittedName>
        <fullName evidence="1">Uncharacterized protein</fullName>
    </submittedName>
</protein>
<gene>
    <name evidence="1" type="ORF">HDF10_002696</name>
</gene>
<reference evidence="1 2" key="1">
    <citation type="submission" date="2020-08" db="EMBL/GenBank/DDBJ databases">
        <title>Genomic Encyclopedia of Type Strains, Phase IV (KMG-V): Genome sequencing to study the core and pangenomes of soil and plant-associated prokaryotes.</title>
        <authorList>
            <person name="Whitman W."/>
        </authorList>
    </citation>
    <scope>NUCLEOTIDE SEQUENCE [LARGE SCALE GENOMIC DNA]</scope>
    <source>
        <strain evidence="1 2">M8US30</strain>
    </source>
</reference>